<proteinExistence type="predicted"/>
<dbReference type="RefSeq" id="WP_068865933.1">
    <property type="nucleotide sequence ID" value="NZ_VDCI01000001.1"/>
</dbReference>
<evidence type="ECO:0000313" key="1">
    <source>
        <dbReference type="EMBL" id="TNJ37626.1"/>
    </source>
</evidence>
<comment type="caution">
    <text evidence="1">The sequence shown here is derived from an EMBL/GenBank/DDBJ whole genome shotgun (WGS) entry which is preliminary data.</text>
</comment>
<dbReference type="Proteomes" id="UP000309544">
    <property type="component" value="Unassembled WGS sequence"/>
</dbReference>
<accession>A0A5C4S2C7</accession>
<organism evidence="1 2">
    <name type="scientific">Prosthecochloris vibrioformis</name>
    <name type="common">Chlorobium vibrioforme</name>
    <dbReference type="NCBI Taxonomy" id="1098"/>
    <lineage>
        <taxon>Bacteria</taxon>
        <taxon>Pseudomonadati</taxon>
        <taxon>Chlorobiota</taxon>
        <taxon>Chlorobiia</taxon>
        <taxon>Chlorobiales</taxon>
        <taxon>Chlorobiaceae</taxon>
        <taxon>Prosthecochloris</taxon>
    </lineage>
</organism>
<keyword evidence="2" id="KW-1185">Reference proteome</keyword>
<name>A0A5C4S2C7_PROVB</name>
<evidence type="ECO:0000313" key="2">
    <source>
        <dbReference type="Proteomes" id="UP000309544"/>
    </source>
</evidence>
<reference evidence="1 2" key="1">
    <citation type="submission" date="2019-05" db="EMBL/GenBank/DDBJ databases">
        <title>Draft Whole-Genome sequence of the green sulfur bacterium Prosthecochloris vibrioformis DSM 260.</title>
        <authorList>
            <person name="Meyer T.E."/>
            <person name="Kyndt J.A."/>
        </authorList>
    </citation>
    <scope>NUCLEOTIDE SEQUENCE [LARGE SCALE GENOMIC DNA]</scope>
    <source>
        <strain evidence="1 2">DSM 260</strain>
    </source>
</reference>
<dbReference type="AlphaFoldDB" id="A0A5C4S2C7"/>
<sequence length="123" mass="14079">MIDDLIRKIEKAVEASENWPEKGWPVTFGPRNIEVPDLKAAEALPREAVYRQEALNYWRQVRLTGGDTAAAGRKALEALRTGRLQAAADALYLCQYLEKPFEGHARTWIPLYEEFREFCIANN</sequence>
<dbReference type="EMBL" id="VDCI01000001">
    <property type="protein sequence ID" value="TNJ37626.1"/>
    <property type="molecule type" value="Genomic_DNA"/>
</dbReference>
<protein>
    <submittedName>
        <fullName evidence="1">Uncharacterized protein</fullName>
    </submittedName>
</protein>
<gene>
    <name evidence="1" type="ORF">FGF68_00110</name>
</gene>